<feature type="transmembrane region" description="Helical" evidence="1">
    <location>
        <begin position="433"/>
        <end position="457"/>
    </location>
</feature>
<feature type="transmembrane region" description="Helical" evidence="1">
    <location>
        <begin position="109"/>
        <end position="130"/>
    </location>
</feature>
<feature type="transmembrane region" description="Helical" evidence="1">
    <location>
        <begin position="136"/>
        <end position="160"/>
    </location>
</feature>
<dbReference type="AlphaFoldDB" id="A0AAU9JDW3"/>
<sequence>MANNSLQIAPISANSREFETDSFFQSGKRSTLTLFSSYRNPTKLSQFKIMKSLDEDTQYKIEFHWSHFFIAVAIHFSHIFFGPFILPLLYLVFGYCLCSNMSFCFSRLYLLEFFSFMWTIITFVFCFVNPEQAHEWIGLVFCSAAIVGLKTLLLSIKYGFYSEKRWKEMKEKTIDREILRKEFIMRSWLNIPQEVIDWELEKSFIRQSKSPYELCVSFETPLGDSCHKYLTDLIEKSGVEIFHDNSSHCKNTQCYPLIVIASLYVKQISEDVISKWCMRFTILLSLIYTILPFIAKYWIYGSFANDNNPLFILFAVISGLFSLWEVWGFLTFIYIGICDIRRKKLLMDECTAMISDLEIKHTITYLNDIPVLDMRDPRTIESWYSLRVALLDFGRKYTARVFAYISLVLPLSITMILIYFLQIFGIIGGASSGALISLLYLTLLCLGVVTYMVFLGIESNEAFGIHKDLLLNIIGNIMKENGYSDNEISPLASLRLLNFVVKKLKQDEALRPVKIMWIRTDSALFTKIIAILLSGLIAVLQSFGKQYAN</sequence>
<proteinExistence type="predicted"/>
<feature type="transmembrane region" description="Helical" evidence="1">
    <location>
        <begin position="68"/>
        <end position="97"/>
    </location>
</feature>
<evidence type="ECO:0000313" key="3">
    <source>
        <dbReference type="Proteomes" id="UP001162131"/>
    </source>
</evidence>
<evidence type="ECO:0000313" key="2">
    <source>
        <dbReference type="EMBL" id="CAG9324458.1"/>
    </source>
</evidence>
<protein>
    <recommendedName>
        <fullName evidence="4">Odorant receptor</fullName>
    </recommendedName>
</protein>
<accession>A0AAU9JDW3</accession>
<feature type="transmembrane region" description="Helical" evidence="1">
    <location>
        <begin position="524"/>
        <end position="543"/>
    </location>
</feature>
<organism evidence="2 3">
    <name type="scientific">Blepharisma stoltei</name>
    <dbReference type="NCBI Taxonomy" id="1481888"/>
    <lineage>
        <taxon>Eukaryota</taxon>
        <taxon>Sar</taxon>
        <taxon>Alveolata</taxon>
        <taxon>Ciliophora</taxon>
        <taxon>Postciliodesmatophora</taxon>
        <taxon>Heterotrichea</taxon>
        <taxon>Heterotrichida</taxon>
        <taxon>Blepharismidae</taxon>
        <taxon>Blepharisma</taxon>
    </lineage>
</organism>
<reference evidence="2" key="1">
    <citation type="submission" date="2021-09" db="EMBL/GenBank/DDBJ databases">
        <authorList>
            <consortium name="AG Swart"/>
            <person name="Singh M."/>
            <person name="Singh A."/>
            <person name="Seah K."/>
            <person name="Emmerich C."/>
        </authorList>
    </citation>
    <scope>NUCLEOTIDE SEQUENCE</scope>
    <source>
        <strain evidence="2">ATCC30299</strain>
    </source>
</reference>
<feature type="transmembrane region" description="Helical" evidence="1">
    <location>
        <begin position="276"/>
        <end position="299"/>
    </location>
</feature>
<gene>
    <name evidence="2" type="ORF">BSTOLATCC_MIC36248</name>
</gene>
<evidence type="ECO:0000256" key="1">
    <source>
        <dbReference type="SAM" id="Phobius"/>
    </source>
</evidence>
<keyword evidence="1" id="KW-1133">Transmembrane helix</keyword>
<evidence type="ECO:0008006" key="4">
    <source>
        <dbReference type="Google" id="ProtNLM"/>
    </source>
</evidence>
<name>A0AAU9JDW3_9CILI</name>
<dbReference type="Proteomes" id="UP001162131">
    <property type="component" value="Unassembled WGS sequence"/>
</dbReference>
<feature type="transmembrane region" description="Helical" evidence="1">
    <location>
        <begin position="401"/>
        <end position="427"/>
    </location>
</feature>
<keyword evidence="1" id="KW-0472">Membrane</keyword>
<comment type="caution">
    <text evidence="2">The sequence shown here is derived from an EMBL/GenBank/DDBJ whole genome shotgun (WGS) entry which is preliminary data.</text>
</comment>
<keyword evidence="3" id="KW-1185">Reference proteome</keyword>
<feature type="transmembrane region" description="Helical" evidence="1">
    <location>
        <begin position="311"/>
        <end position="337"/>
    </location>
</feature>
<keyword evidence="1" id="KW-0812">Transmembrane</keyword>
<dbReference type="EMBL" id="CAJZBQ010000036">
    <property type="protein sequence ID" value="CAG9324458.1"/>
    <property type="molecule type" value="Genomic_DNA"/>
</dbReference>